<dbReference type="WBParaSite" id="nRc.2.0.1.t36606-RA">
    <property type="protein sequence ID" value="nRc.2.0.1.t36606-RA"/>
    <property type="gene ID" value="nRc.2.0.1.g36606"/>
</dbReference>
<sequence length="132" mass="15163">MNWKQKEDYERKRNKSKQDIVEERTAWQVSKQLFFLCHAIPQEAYVPRPNANQCGGHGYNGDWIATDLGFRPRQKIIAFGCYRRDGVFSETTTATNEMMCQAVVNGFFKFTTGQIVEKEVQSGVDDDQISGE</sequence>
<reference evidence="2" key="1">
    <citation type="submission" date="2022-11" db="UniProtKB">
        <authorList>
            <consortium name="WormBaseParasite"/>
        </authorList>
    </citation>
    <scope>IDENTIFICATION</scope>
</reference>
<name>A0A915KF06_ROMCU</name>
<accession>A0A915KF06</accession>
<evidence type="ECO:0000313" key="1">
    <source>
        <dbReference type="Proteomes" id="UP000887565"/>
    </source>
</evidence>
<keyword evidence="1" id="KW-1185">Reference proteome</keyword>
<dbReference type="AlphaFoldDB" id="A0A915KF06"/>
<proteinExistence type="predicted"/>
<evidence type="ECO:0000313" key="2">
    <source>
        <dbReference type="WBParaSite" id="nRc.2.0.1.t36606-RA"/>
    </source>
</evidence>
<protein>
    <submittedName>
        <fullName evidence="2">Uncharacterized protein</fullName>
    </submittedName>
</protein>
<organism evidence="1 2">
    <name type="scientific">Romanomermis culicivorax</name>
    <name type="common">Nematode worm</name>
    <dbReference type="NCBI Taxonomy" id="13658"/>
    <lineage>
        <taxon>Eukaryota</taxon>
        <taxon>Metazoa</taxon>
        <taxon>Ecdysozoa</taxon>
        <taxon>Nematoda</taxon>
        <taxon>Enoplea</taxon>
        <taxon>Dorylaimia</taxon>
        <taxon>Mermithida</taxon>
        <taxon>Mermithoidea</taxon>
        <taxon>Mermithidae</taxon>
        <taxon>Romanomermis</taxon>
    </lineage>
</organism>
<dbReference type="Proteomes" id="UP000887565">
    <property type="component" value="Unplaced"/>
</dbReference>